<dbReference type="EMBL" id="CBHH010000004">
    <property type="protein sequence ID" value="CDD55238.1"/>
    <property type="molecule type" value="Genomic_DNA"/>
</dbReference>
<dbReference type="InterPro" id="IPR007351">
    <property type="entry name" value="YjbR"/>
</dbReference>
<dbReference type="InterPro" id="IPR038056">
    <property type="entry name" value="YjbR-like_sf"/>
</dbReference>
<dbReference type="InterPro" id="IPR058532">
    <property type="entry name" value="YjbR/MT2646/Rv2570-like"/>
</dbReference>
<sequence>MNREQLKEFIWDNYSVRPDNPWVKYPDYEVFRHSGNRKWFAIIMSVPEGRLGLKGDGIVDIVNFKCEQALIGSLLGEEGFYPAYHMSKSSWITATLDGSVSDDKIKLLLDMSYEATAAQKWRLV</sequence>
<dbReference type="Proteomes" id="UP000018141">
    <property type="component" value="Unassembled WGS sequence"/>
</dbReference>
<comment type="caution">
    <text evidence="1">The sequence shown here is derived from an EMBL/GenBank/DDBJ whole genome shotgun (WGS) entry which is preliminary data.</text>
</comment>
<dbReference type="SUPFAM" id="SSF142906">
    <property type="entry name" value="YjbR-like"/>
    <property type="match status" value="1"/>
</dbReference>
<reference evidence="1" key="1">
    <citation type="submission" date="2012-11" db="EMBL/GenBank/DDBJ databases">
        <title>Dependencies among metagenomic species, viruses, plasmids and units of genetic variation.</title>
        <authorList>
            <person name="Nielsen H.B."/>
            <person name="Almeida M."/>
            <person name="Juncker A.S."/>
            <person name="Rasmussen S."/>
            <person name="Li J."/>
            <person name="Sunagawa S."/>
            <person name="Plichta D."/>
            <person name="Gautier L."/>
            <person name="Le Chatelier E."/>
            <person name="Peletier E."/>
            <person name="Bonde I."/>
            <person name="Nielsen T."/>
            <person name="Manichanh C."/>
            <person name="Arumugam M."/>
            <person name="Batto J."/>
            <person name="Santos M.B.Q.D."/>
            <person name="Blom N."/>
            <person name="Borruel N."/>
            <person name="Burgdorf K.S."/>
            <person name="Boumezbeur F."/>
            <person name="Casellas F."/>
            <person name="Dore J."/>
            <person name="Guarner F."/>
            <person name="Hansen T."/>
            <person name="Hildebrand F."/>
            <person name="Kaas R.S."/>
            <person name="Kennedy S."/>
            <person name="Kristiansen K."/>
            <person name="Kultima J.R."/>
            <person name="Leonard P."/>
            <person name="Levenez F."/>
            <person name="Lund O."/>
            <person name="Moumen B."/>
            <person name="Le Paslier D."/>
            <person name="Pons N."/>
            <person name="Pedersen O."/>
            <person name="Prifti E."/>
            <person name="Qin J."/>
            <person name="Raes J."/>
            <person name="Tap J."/>
            <person name="Tims S."/>
            <person name="Ussery D.W."/>
            <person name="Yamada T."/>
            <person name="MetaHit consortium"/>
            <person name="Renault P."/>
            <person name="Sicheritz-Ponten T."/>
            <person name="Bork P."/>
            <person name="Wang J."/>
            <person name="Brunak S."/>
            <person name="Ehrlich S.D."/>
        </authorList>
    </citation>
    <scope>NUCLEOTIDE SEQUENCE [LARGE SCALE GENOMIC DNA]</scope>
</reference>
<organism evidence="1 2">
    <name type="scientific">Bacteroides pectinophilus CAG:437</name>
    <dbReference type="NCBI Taxonomy" id="1263051"/>
    <lineage>
        <taxon>Bacteria</taxon>
        <taxon>Bacillati</taxon>
        <taxon>Bacillota</taxon>
        <taxon>Clostridia</taxon>
        <taxon>Eubacteriales</taxon>
    </lineage>
</organism>
<proteinExistence type="predicted"/>
<dbReference type="AlphaFoldDB" id="R7A369"/>
<gene>
    <name evidence="1" type="ORF">BN656_00142</name>
</gene>
<protein>
    <recommendedName>
        <fullName evidence="3">MmcQ/YjbR family DNA-binding protein</fullName>
    </recommendedName>
</protein>
<evidence type="ECO:0000313" key="1">
    <source>
        <dbReference type="EMBL" id="CDD55238.1"/>
    </source>
</evidence>
<dbReference type="Pfam" id="PF04237">
    <property type="entry name" value="YjbR"/>
    <property type="match status" value="1"/>
</dbReference>
<evidence type="ECO:0008006" key="3">
    <source>
        <dbReference type="Google" id="ProtNLM"/>
    </source>
</evidence>
<dbReference type="Gene3D" id="3.90.1150.30">
    <property type="match status" value="1"/>
</dbReference>
<evidence type="ECO:0000313" key="2">
    <source>
        <dbReference type="Proteomes" id="UP000018141"/>
    </source>
</evidence>
<dbReference type="PANTHER" id="PTHR35145">
    <property type="entry name" value="CYTOPLASMIC PROTEIN-RELATED"/>
    <property type="match status" value="1"/>
</dbReference>
<name>R7A369_9FIRM</name>
<dbReference type="PANTHER" id="PTHR35145:SF1">
    <property type="entry name" value="CYTOPLASMIC PROTEIN"/>
    <property type="match status" value="1"/>
</dbReference>
<accession>R7A369</accession>